<dbReference type="KEGG" id="bfo:118404304"/>
<evidence type="ECO:0000256" key="18">
    <source>
        <dbReference type="ARBA" id="ARBA00023319"/>
    </source>
</evidence>
<evidence type="ECO:0000256" key="22">
    <source>
        <dbReference type="SAM" id="MobiDB-lite"/>
    </source>
</evidence>
<keyword evidence="11 21" id="KW-0067">ATP-binding</keyword>
<comment type="function">
    <text evidence="20">Receptor for basic fibroblast growth factor.</text>
</comment>
<evidence type="ECO:0000256" key="20">
    <source>
        <dbReference type="ARBA" id="ARBA00056965"/>
    </source>
</evidence>
<sequence length="472" mass="52058">MPTSIARSGSVLADFLATVAQSESAAAQATYTDALVDGQLGDPDENGFTVDPENSRISEAEPAVSGGVSTTIIIIAAVVGVVGLIAVVVVAIFLMRRHAARDKPPKKASSSMELEPNVAGNSDDGYQSLRMPRRQKSDHTYQGLMASSKTEDTPDVAYEDVKPSSEFPRNQLNIKEKLGQGEFGSVYKAEAWKISGGEGVKTVAVKELKGMSSPTASTAFFKELTVLKLLGTHPNVVSFLGCCTDAEPFYLLLEYVSGGSLQSNLRTSRTQQTYGNLHGGSKSLSSRDLTKFAWDVAKGMTFLSSKKIIHRDLASRNVLVSADRTCKVSDFGFSREGDEYERTTKTRLPIRWMAPESLFHRKYTTKTDVWAFGVLLWEIVTLGATPYPGMSKREVMDGVQQGYRMDKPKHCDAKLYNLMQSCWEVDPARRPEFRKIQRTLDSLMETEHDYINLATLDENTYTSLQTASDEKY</sequence>
<dbReference type="Gene3D" id="1.10.510.10">
    <property type="entry name" value="Transferase(Phosphotransferase) domain 1"/>
    <property type="match status" value="1"/>
</dbReference>
<dbReference type="GO" id="GO:0043235">
    <property type="term" value="C:receptor complex"/>
    <property type="evidence" value="ECO:0000318"/>
    <property type="project" value="GO_Central"/>
</dbReference>
<dbReference type="Gene3D" id="3.30.200.20">
    <property type="entry name" value="Phosphorylase Kinase, domain 1"/>
    <property type="match status" value="1"/>
</dbReference>
<keyword evidence="9 21" id="KW-0547">Nucleotide-binding</keyword>
<evidence type="ECO:0000256" key="8">
    <source>
        <dbReference type="ARBA" id="ARBA00022737"/>
    </source>
</evidence>
<feature type="region of interest" description="Disordered" evidence="22">
    <location>
        <begin position="102"/>
        <end position="162"/>
    </location>
</feature>
<keyword evidence="10" id="KW-0418">Kinase</keyword>
<dbReference type="SUPFAM" id="SSF56112">
    <property type="entry name" value="Protein kinase-like (PK-like)"/>
    <property type="match status" value="1"/>
</dbReference>
<evidence type="ECO:0000256" key="2">
    <source>
        <dbReference type="ARBA" id="ARBA00011902"/>
    </source>
</evidence>
<feature type="domain" description="Protein kinase" evidence="24">
    <location>
        <begin position="172"/>
        <end position="451"/>
    </location>
</feature>
<evidence type="ECO:0000259" key="24">
    <source>
        <dbReference type="PROSITE" id="PS50011"/>
    </source>
</evidence>
<dbReference type="InterPro" id="IPR020635">
    <property type="entry name" value="Tyr_kinase_cat_dom"/>
</dbReference>
<protein>
    <recommendedName>
        <fullName evidence="2">receptor protein-tyrosine kinase</fullName>
        <ecNumber evidence="2">2.7.10.1</ecNumber>
    </recommendedName>
</protein>
<dbReference type="GeneID" id="118404304"/>
<evidence type="ECO:0000256" key="19">
    <source>
        <dbReference type="ARBA" id="ARBA00051243"/>
    </source>
</evidence>
<dbReference type="CDD" id="cd00192">
    <property type="entry name" value="PTKc"/>
    <property type="match status" value="1"/>
</dbReference>
<keyword evidence="6 23" id="KW-0812">Transmembrane</keyword>
<keyword evidence="15" id="KW-1015">Disulfide bond</keyword>
<evidence type="ECO:0000313" key="25">
    <source>
        <dbReference type="Proteomes" id="UP000001554"/>
    </source>
</evidence>
<evidence type="ECO:0000256" key="10">
    <source>
        <dbReference type="ARBA" id="ARBA00022777"/>
    </source>
</evidence>
<dbReference type="PROSITE" id="PS50011">
    <property type="entry name" value="PROTEIN_KINASE_DOM"/>
    <property type="match status" value="1"/>
</dbReference>
<organism evidence="25 26">
    <name type="scientific">Branchiostoma floridae</name>
    <name type="common">Florida lancelet</name>
    <name type="synonym">Amphioxus</name>
    <dbReference type="NCBI Taxonomy" id="7739"/>
    <lineage>
        <taxon>Eukaryota</taxon>
        <taxon>Metazoa</taxon>
        <taxon>Chordata</taxon>
        <taxon>Cephalochordata</taxon>
        <taxon>Leptocardii</taxon>
        <taxon>Amphioxiformes</taxon>
        <taxon>Branchiostomatidae</taxon>
        <taxon>Branchiostoma</taxon>
    </lineage>
</organism>
<keyword evidence="8" id="KW-0677">Repeat</keyword>
<evidence type="ECO:0000256" key="9">
    <source>
        <dbReference type="ARBA" id="ARBA00022741"/>
    </source>
</evidence>
<evidence type="ECO:0000256" key="21">
    <source>
        <dbReference type="PROSITE-ProRule" id="PRU10141"/>
    </source>
</evidence>
<accession>A0A9J7HJS7</accession>
<keyword evidence="7" id="KW-0732">Signal</keyword>
<dbReference type="InterPro" id="IPR011009">
    <property type="entry name" value="Kinase-like_dom_sf"/>
</dbReference>
<evidence type="ECO:0000256" key="15">
    <source>
        <dbReference type="ARBA" id="ARBA00023157"/>
    </source>
</evidence>
<dbReference type="Pfam" id="PF07714">
    <property type="entry name" value="PK_Tyr_Ser-Thr"/>
    <property type="match status" value="1"/>
</dbReference>
<evidence type="ECO:0000256" key="23">
    <source>
        <dbReference type="SAM" id="Phobius"/>
    </source>
</evidence>
<dbReference type="OrthoDB" id="3256376at2759"/>
<evidence type="ECO:0000256" key="6">
    <source>
        <dbReference type="ARBA" id="ARBA00022692"/>
    </source>
</evidence>
<gene>
    <name evidence="26" type="primary">LOC118404304</name>
</gene>
<evidence type="ECO:0000256" key="12">
    <source>
        <dbReference type="ARBA" id="ARBA00022989"/>
    </source>
</evidence>
<keyword evidence="14" id="KW-0829">Tyrosine-protein kinase</keyword>
<dbReference type="InterPro" id="IPR050122">
    <property type="entry name" value="RTK"/>
</dbReference>
<dbReference type="FunFam" id="3.30.200.20:FF:000593">
    <property type="entry name" value="Predicted protein"/>
    <property type="match status" value="1"/>
</dbReference>
<keyword evidence="5" id="KW-0808">Transferase</keyword>
<comment type="catalytic activity">
    <reaction evidence="19">
        <text>L-tyrosyl-[protein] + ATP = O-phospho-L-tyrosyl-[protein] + ADP + H(+)</text>
        <dbReference type="Rhea" id="RHEA:10596"/>
        <dbReference type="Rhea" id="RHEA-COMP:10136"/>
        <dbReference type="Rhea" id="RHEA-COMP:20101"/>
        <dbReference type="ChEBI" id="CHEBI:15378"/>
        <dbReference type="ChEBI" id="CHEBI:30616"/>
        <dbReference type="ChEBI" id="CHEBI:46858"/>
        <dbReference type="ChEBI" id="CHEBI:61978"/>
        <dbReference type="ChEBI" id="CHEBI:456216"/>
        <dbReference type="EC" id="2.7.10.1"/>
    </reaction>
</comment>
<dbReference type="OMA" id="SHEEPEI"/>
<evidence type="ECO:0000256" key="17">
    <source>
        <dbReference type="ARBA" id="ARBA00023180"/>
    </source>
</evidence>
<dbReference type="InterPro" id="IPR000719">
    <property type="entry name" value="Prot_kinase_dom"/>
</dbReference>
<dbReference type="PROSITE" id="PS00109">
    <property type="entry name" value="PROTEIN_KINASE_TYR"/>
    <property type="match status" value="1"/>
</dbReference>
<keyword evidence="4" id="KW-0597">Phosphoprotein</keyword>
<feature type="transmembrane region" description="Helical" evidence="23">
    <location>
        <begin position="72"/>
        <end position="94"/>
    </location>
</feature>
<dbReference type="InterPro" id="IPR001245">
    <property type="entry name" value="Ser-Thr/Tyr_kinase_cat_dom"/>
</dbReference>
<evidence type="ECO:0000256" key="13">
    <source>
        <dbReference type="ARBA" id="ARBA00023136"/>
    </source>
</evidence>
<dbReference type="AlphaFoldDB" id="A0A9J7HJS7"/>
<dbReference type="PRINTS" id="PR00109">
    <property type="entry name" value="TYRKINASE"/>
</dbReference>
<dbReference type="InterPro" id="IPR008266">
    <property type="entry name" value="Tyr_kinase_AS"/>
</dbReference>
<evidence type="ECO:0000256" key="5">
    <source>
        <dbReference type="ARBA" id="ARBA00022679"/>
    </source>
</evidence>
<evidence type="ECO:0000256" key="16">
    <source>
        <dbReference type="ARBA" id="ARBA00023170"/>
    </source>
</evidence>
<dbReference type="Proteomes" id="UP000001554">
    <property type="component" value="Chromosome 17"/>
</dbReference>
<keyword evidence="17" id="KW-0325">Glycoprotein</keyword>
<comment type="subcellular location">
    <subcellularLocation>
        <location evidence="1">Cell membrane</location>
        <topology evidence="1">Single-pass type I membrane protein</topology>
    </subcellularLocation>
</comment>
<feature type="binding site" evidence="21">
    <location>
        <position position="206"/>
    </location>
    <ligand>
        <name>ATP</name>
        <dbReference type="ChEBI" id="CHEBI:30616"/>
    </ligand>
</feature>
<dbReference type="SMART" id="SM00219">
    <property type="entry name" value="TyrKc"/>
    <property type="match status" value="1"/>
</dbReference>
<dbReference type="RefSeq" id="XP_035659264.1">
    <property type="nucleotide sequence ID" value="XM_035803371.1"/>
</dbReference>
<keyword evidence="25" id="KW-1185">Reference proteome</keyword>
<keyword evidence="18" id="KW-0393">Immunoglobulin domain</keyword>
<dbReference type="GO" id="GO:0005886">
    <property type="term" value="C:plasma membrane"/>
    <property type="evidence" value="ECO:0000318"/>
    <property type="project" value="GO_Central"/>
</dbReference>
<reference evidence="26" key="2">
    <citation type="submission" date="2025-08" db="UniProtKB">
        <authorList>
            <consortium name="RefSeq"/>
        </authorList>
    </citation>
    <scope>IDENTIFICATION</scope>
    <source>
        <strain evidence="26">S238N-H82</strain>
        <tissue evidence="26">Testes</tissue>
    </source>
</reference>
<evidence type="ECO:0000313" key="26">
    <source>
        <dbReference type="RefSeq" id="XP_035659264.1"/>
    </source>
</evidence>
<evidence type="ECO:0000256" key="3">
    <source>
        <dbReference type="ARBA" id="ARBA00022475"/>
    </source>
</evidence>
<dbReference type="PANTHER" id="PTHR24416">
    <property type="entry name" value="TYROSINE-PROTEIN KINASE RECEPTOR"/>
    <property type="match status" value="1"/>
</dbReference>
<dbReference type="PROSITE" id="PS00107">
    <property type="entry name" value="PROTEIN_KINASE_ATP"/>
    <property type="match status" value="1"/>
</dbReference>
<evidence type="ECO:0000256" key="1">
    <source>
        <dbReference type="ARBA" id="ARBA00004251"/>
    </source>
</evidence>
<name>A0A9J7HJS7_BRAFL</name>
<dbReference type="InterPro" id="IPR017441">
    <property type="entry name" value="Protein_kinase_ATP_BS"/>
</dbReference>
<reference evidence="25" key="1">
    <citation type="journal article" date="2020" name="Nat. Ecol. Evol.">
        <title>Deeply conserved synteny resolves early events in vertebrate evolution.</title>
        <authorList>
            <person name="Simakov O."/>
            <person name="Marletaz F."/>
            <person name="Yue J.X."/>
            <person name="O'Connell B."/>
            <person name="Jenkins J."/>
            <person name="Brandt A."/>
            <person name="Calef R."/>
            <person name="Tung C.H."/>
            <person name="Huang T.K."/>
            <person name="Schmutz J."/>
            <person name="Satoh N."/>
            <person name="Yu J.K."/>
            <person name="Putnam N.H."/>
            <person name="Green R.E."/>
            <person name="Rokhsar D.S."/>
        </authorList>
    </citation>
    <scope>NUCLEOTIDE SEQUENCE [LARGE SCALE GENOMIC DNA]</scope>
    <source>
        <strain evidence="25">S238N-H82</strain>
    </source>
</reference>
<keyword evidence="16" id="KW-0675">Receptor</keyword>
<dbReference type="FunFam" id="1.10.510.10:FF:000123">
    <property type="entry name" value="Tyrosine-protein kinase receptor Tie-1"/>
    <property type="match status" value="1"/>
</dbReference>
<dbReference type="GO" id="GO:0007169">
    <property type="term" value="P:cell surface receptor protein tyrosine kinase signaling pathway"/>
    <property type="evidence" value="ECO:0000318"/>
    <property type="project" value="GO_Central"/>
</dbReference>
<keyword evidence="13 23" id="KW-0472">Membrane</keyword>
<evidence type="ECO:0000256" key="11">
    <source>
        <dbReference type="ARBA" id="ARBA00022840"/>
    </source>
</evidence>
<dbReference type="PANTHER" id="PTHR24416:SF621">
    <property type="entry name" value="TYROSINE KINASE RECEPTOR CAD96CA"/>
    <property type="match status" value="1"/>
</dbReference>
<dbReference type="EC" id="2.7.10.1" evidence="2"/>
<dbReference type="GO" id="GO:0004714">
    <property type="term" value="F:transmembrane receptor protein tyrosine kinase activity"/>
    <property type="evidence" value="ECO:0000318"/>
    <property type="project" value="GO_Central"/>
</dbReference>
<evidence type="ECO:0000256" key="7">
    <source>
        <dbReference type="ARBA" id="ARBA00022729"/>
    </source>
</evidence>
<proteinExistence type="predicted"/>
<dbReference type="GO" id="GO:0005524">
    <property type="term" value="F:ATP binding"/>
    <property type="evidence" value="ECO:0007669"/>
    <property type="project" value="UniProtKB-UniRule"/>
</dbReference>
<keyword evidence="12 23" id="KW-1133">Transmembrane helix</keyword>
<evidence type="ECO:0000256" key="14">
    <source>
        <dbReference type="ARBA" id="ARBA00023137"/>
    </source>
</evidence>
<evidence type="ECO:0000256" key="4">
    <source>
        <dbReference type="ARBA" id="ARBA00022553"/>
    </source>
</evidence>
<keyword evidence="3" id="KW-1003">Cell membrane</keyword>